<proteinExistence type="predicted"/>
<organism evidence="1 2">
    <name type="scientific">Basidiobolus meristosporus CBS 931.73</name>
    <dbReference type="NCBI Taxonomy" id="1314790"/>
    <lineage>
        <taxon>Eukaryota</taxon>
        <taxon>Fungi</taxon>
        <taxon>Fungi incertae sedis</taxon>
        <taxon>Zoopagomycota</taxon>
        <taxon>Entomophthoromycotina</taxon>
        <taxon>Basidiobolomycetes</taxon>
        <taxon>Basidiobolales</taxon>
        <taxon>Basidiobolaceae</taxon>
        <taxon>Basidiobolus</taxon>
    </lineage>
</organism>
<keyword evidence="2" id="KW-1185">Reference proteome</keyword>
<name>A0A1Y1XFG6_9FUNG</name>
<dbReference type="Proteomes" id="UP000193498">
    <property type="component" value="Unassembled WGS sequence"/>
</dbReference>
<dbReference type="EMBL" id="MCFE01000609">
    <property type="protein sequence ID" value="ORX84511.1"/>
    <property type="molecule type" value="Genomic_DNA"/>
</dbReference>
<dbReference type="InParanoid" id="A0A1Y1XFG6"/>
<reference evidence="1 2" key="1">
    <citation type="submission" date="2016-07" db="EMBL/GenBank/DDBJ databases">
        <title>Pervasive Adenine N6-methylation of Active Genes in Fungi.</title>
        <authorList>
            <consortium name="DOE Joint Genome Institute"/>
            <person name="Mondo S.J."/>
            <person name="Dannebaum R.O."/>
            <person name="Kuo R.C."/>
            <person name="Labutti K."/>
            <person name="Haridas S."/>
            <person name="Kuo A."/>
            <person name="Salamov A."/>
            <person name="Ahrendt S.R."/>
            <person name="Lipzen A."/>
            <person name="Sullivan W."/>
            <person name="Andreopoulos W.B."/>
            <person name="Clum A."/>
            <person name="Lindquist E."/>
            <person name="Daum C."/>
            <person name="Ramamoorthy G.K."/>
            <person name="Gryganskyi A."/>
            <person name="Culley D."/>
            <person name="Magnuson J.K."/>
            <person name="James T.Y."/>
            <person name="O'Malley M.A."/>
            <person name="Stajich J.E."/>
            <person name="Spatafora J.W."/>
            <person name="Visel A."/>
            <person name="Grigoriev I.V."/>
        </authorList>
    </citation>
    <scope>NUCLEOTIDE SEQUENCE [LARGE SCALE GENOMIC DNA]</scope>
    <source>
        <strain evidence="1 2">CBS 931.73</strain>
    </source>
</reference>
<gene>
    <name evidence="1" type="ORF">K493DRAFT_360682</name>
</gene>
<protein>
    <submittedName>
        <fullName evidence="1">Uncharacterized protein</fullName>
    </submittedName>
</protein>
<accession>A0A1Y1XFG6</accession>
<sequence length="167" mass="18824">MLGRRQPIKATRCPLLDSAFQAHMTLVRNIDLVSKVSLVRFWEYPRLDKKAPIRLETRWSESKRFRGTKFLLEMQCESPNEDLDLLASLVHSEFSSLCVGLAKLKSMIRPDMGDVEFEVKLIVGTNGNELAFGAAWEFGTRSPDVALCKMDGDESLPGVDLAFWASD</sequence>
<dbReference type="AlphaFoldDB" id="A0A1Y1XFG6"/>
<evidence type="ECO:0000313" key="1">
    <source>
        <dbReference type="EMBL" id="ORX84511.1"/>
    </source>
</evidence>
<comment type="caution">
    <text evidence="1">The sequence shown here is derived from an EMBL/GenBank/DDBJ whole genome shotgun (WGS) entry which is preliminary data.</text>
</comment>
<evidence type="ECO:0000313" key="2">
    <source>
        <dbReference type="Proteomes" id="UP000193498"/>
    </source>
</evidence>